<gene>
    <name evidence="3" type="ORF">FHT02_001377</name>
</gene>
<accession>A0A840YDS9</accession>
<evidence type="ECO:0008006" key="5">
    <source>
        <dbReference type="Google" id="ProtNLM"/>
    </source>
</evidence>
<dbReference type="EMBL" id="JACIJF010000003">
    <property type="protein sequence ID" value="MBB5710149.1"/>
    <property type="molecule type" value="Genomic_DNA"/>
</dbReference>
<proteinExistence type="predicted"/>
<feature type="region of interest" description="Disordered" evidence="1">
    <location>
        <begin position="163"/>
        <end position="193"/>
    </location>
</feature>
<feature type="transmembrane region" description="Helical" evidence="2">
    <location>
        <begin position="6"/>
        <end position="24"/>
    </location>
</feature>
<protein>
    <recommendedName>
        <fullName evidence="5">DUF4760 domain-containing protein</fullName>
    </recommendedName>
</protein>
<name>A0A840YDS9_9SPHN</name>
<organism evidence="3 4">
    <name type="scientific">Sphingomonas xinjiangensis</name>
    <dbReference type="NCBI Taxonomy" id="643568"/>
    <lineage>
        <taxon>Bacteria</taxon>
        <taxon>Pseudomonadati</taxon>
        <taxon>Pseudomonadota</taxon>
        <taxon>Alphaproteobacteria</taxon>
        <taxon>Sphingomonadales</taxon>
        <taxon>Sphingomonadaceae</taxon>
        <taxon>Sphingomonas</taxon>
    </lineage>
</organism>
<comment type="caution">
    <text evidence="3">The sequence shown here is derived from an EMBL/GenBank/DDBJ whole genome shotgun (WGS) entry which is preliminary data.</text>
</comment>
<evidence type="ECO:0000256" key="1">
    <source>
        <dbReference type="SAM" id="MobiDB-lite"/>
    </source>
</evidence>
<dbReference type="Pfam" id="PF15956">
    <property type="entry name" value="DUF4760"/>
    <property type="match status" value="1"/>
</dbReference>
<keyword evidence="4" id="KW-1185">Reference proteome</keyword>
<dbReference type="RefSeq" id="WP_184085822.1">
    <property type="nucleotide sequence ID" value="NZ_JACIJF010000003.1"/>
</dbReference>
<keyword evidence="2" id="KW-0472">Membrane</keyword>
<sequence>MGWQFYITPAVAVVSALVALRALFSARELARKKSTIDLIEKTESTPNYRDLNAAFSEVRRSGAGFAGLLDDPPSDTRRRQINDYLNHYELIALGIRRGVLDESFYRAWMGKSFVRDWNEAAPWIEQERWRKQPDGSWKYHPSVFEHYERMACRWSREAIRLRDRPRVPPAEAQPITAGDDPLPALRRGDPGAP</sequence>
<dbReference type="AlphaFoldDB" id="A0A840YDS9"/>
<keyword evidence="2" id="KW-1133">Transmembrane helix</keyword>
<dbReference type="Proteomes" id="UP000527143">
    <property type="component" value="Unassembled WGS sequence"/>
</dbReference>
<evidence type="ECO:0000313" key="4">
    <source>
        <dbReference type="Proteomes" id="UP000527143"/>
    </source>
</evidence>
<dbReference type="InterPro" id="IPR031876">
    <property type="entry name" value="DUF4760"/>
</dbReference>
<evidence type="ECO:0000256" key="2">
    <source>
        <dbReference type="SAM" id="Phobius"/>
    </source>
</evidence>
<evidence type="ECO:0000313" key="3">
    <source>
        <dbReference type="EMBL" id="MBB5710149.1"/>
    </source>
</evidence>
<keyword evidence="2" id="KW-0812">Transmembrane</keyword>
<reference evidence="3 4" key="1">
    <citation type="submission" date="2020-08" db="EMBL/GenBank/DDBJ databases">
        <title>Genomic Encyclopedia of Type Strains, Phase IV (KMG-IV): sequencing the most valuable type-strain genomes for metagenomic binning, comparative biology and taxonomic classification.</title>
        <authorList>
            <person name="Goeker M."/>
        </authorList>
    </citation>
    <scope>NUCLEOTIDE SEQUENCE [LARGE SCALE GENOMIC DNA]</scope>
    <source>
        <strain evidence="3 4">DSM 26736</strain>
    </source>
</reference>